<name>F9WE59_TRYCI</name>
<dbReference type="VEuPathDB" id="TriTrypDB:TcIL3000_0_06460"/>
<dbReference type="AlphaFoldDB" id="F9WE59"/>
<evidence type="ECO:0000256" key="1">
    <source>
        <dbReference type="SAM" id="MobiDB-lite"/>
    </source>
</evidence>
<feature type="region of interest" description="Disordered" evidence="1">
    <location>
        <begin position="272"/>
        <end position="293"/>
    </location>
</feature>
<evidence type="ECO:0000313" key="2">
    <source>
        <dbReference type="EMBL" id="CCD15565.1"/>
    </source>
</evidence>
<reference evidence="3" key="1">
    <citation type="submission" date="2011-07" db="EMBL/GenBank/DDBJ databases">
        <title>Divergent evolution of antigenic variation in African trypanosomes.</title>
        <authorList>
            <person name="Jackson A.P."/>
            <person name="Berry A."/>
            <person name="Allison H.C."/>
            <person name="Burton P."/>
            <person name="Anderson J."/>
            <person name="Aslett M."/>
            <person name="Brown R."/>
            <person name="Corton N."/>
            <person name="Harris D."/>
            <person name="Hauser H."/>
            <person name="Gamble J."/>
            <person name="Gilderthorp R."/>
            <person name="McQuillan J."/>
            <person name="Quail M.A."/>
            <person name="Sanders M."/>
            <person name="Van Tonder A."/>
            <person name="Ginger M.L."/>
            <person name="Donelson J.E."/>
            <person name="Field M.C."/>
            <person name="Barry J.D."/>
            <person name="Berriman M."/>
            <person name="Hertz-Fowler C."/>
        </authorList>
    </citation>
    <scope>NUCLEOTIDE SEQUENCE [LARGE SCALE GENOMIC DNA]</scope>
    <source>
        <strain evidence="3">IL3000</strain>
    </source>
</reference>
<gene>
    <name evidence="2" type="ORF">TCIL3000_0_06460</name>
</gene>
<organism evidence="2 3">
    <name type="scientific">Trypanosoma congolense (strain IL3000)</name>
    <dbReference type="NCBI Taxonomy" id="1068625"/>
    <lineage>
        <taxon>Eukaryota</taxon>
        <taxon>Discoba</taxon>
        <taxon>Euglenozoa</taxon>
        <taxon>Kinetoplastea</taxon>
        <taxon>Metakinetoplastina</taxon>
        <taxon>Trypanosomatida</taxon>
        <taxon>Trypanosomatidae</taxon>
        <taxon>Trypanosoma</taxon>
        <taxon>Nannomonas</taxon>
    </lineage>
</organism>
<sequence length="293" mass="33416">MQRHNQSRQNSNNRSKAGGRTILCHIRPHMFINTERSDRGQRPRGNRGTNFLNAQRAQHLRLPFFPYPPNRQAPRRRDRRWFENALATSLLVCSPDWGHLDIADNTCDASTREPSLHSKSYWIDNTRGALEIQLAGSLFAINREDEKQDRADEPKVSENAGGAEAHDGNLSAWTGSVCNGIKDEEEEEQQVTCNDLCHCTTPCMGRGVDKSYPIEQCLEYSMGRSSIDIGLSTQRSWGLWFEDVLSTSAKRRNEAEKLSQYFYDVSGSRNDVNNLPQHQKRQQEEQDQNHVGA</sequence>
<feature type="compositionally biased region" description="Basic and acidic residues" evidence="1">
    <location>
        <begin position="281"/>
        <end position="293"/>
    </location>
</feature>
<feature type="region of interest" description="Disordered" evidence="1">
    <location>
        <begin position="1"/>
        <end position="20"/>
    </location>
</feature>
<keyword evidence="3" id="KW-1185">Reference proteome</keyword>
<accession>F9WE59</accession>
<evidence type="ECO:0000313" key="3">
    <source>
        <dbReference type="Proteomes" id="UP000000702"/>
    </source>
</evidence>
<reference evidence="2 3" key="2">
    <citation type="journal article" date="2012" name="Proc. Natl. Acad. Sci. U.S.A.">
        <title>Antigenic diversity is generated by distinct evolutionary mechanisms in African trypanosome species.</title>
        <authorList>
            <person name="Jackson A.P."/>
            <person name="Berry A."/>
            <person name="Aslett M."/>
            <person name="Allison H.C."/>
            <person name="Burton P."/>
            <person name="Vavrova-Anderson J."/>
            <person name="Brown R."/>
            <person name="Browne H."/>
            <person name="Corton N."/>
            <person name="Hauser H."/>
            <person name="Gamble J."/>
            <person name="Gilderthorp R."/>
            <person name="Marcello L."/>
            <person name="McQuillan J."/>
            <person name="Otto T.D."/>
            <person name="Quail M.A."/>
            <person name="Sanders M.J."/>
            <person name="van Tonder A."/>
            <person name="Ginger M.L."/>
            <person name="Field M.C."/>
            <person name="Barry J.D."/>
            <person name="Hertz-Fowler C."/>
            <person name="Berriman M."/>
        </authorList>
    </citation>
    <scope>NUCLEOTIDE SEQUENCE [LARGE SCALE GENOMIC DNA]</scope>
    <source>
        <strain evidence="2 3">IL3000</strain>
    </source>
</reference>
<dbReference type="Proteomes" id="UP000000702">
    <property type="component" value="Unassembled WGS sequence"/>
</dbReference>
<proteinExistence type="predicted"/>
<protein>
    <submittedName>
        <fullName evidence="2">WGS project CAEQ00000000 data, annotated contig 244</fullName>
    </submittedName>
</protein>
<dbReference type="EMBL" id="CAEQ01001955">
    <property type="protein sequence ID" value="CCD15565.1"/>
    <property type="molecule type" value="Genomic_DNA"/>
</dbReference>
<feature type="non-terminal residue" evidence="2">
    <location>
        <position position="293"/>
    </location>
</feature>
<comment type="caution">
    <text evidence="2">The sequence shown here is derived from an EMBL/GenBank/DDBJ whole genome shotgun (WGS) entry which is preliminary data.</text>
</comment>
<feature type="compositionally biased region" description="Basic and acidic residues" evidence="1">
    <location>
        <begin position="146"/>
        <end position="156"/>
    </location>
</feature>
<feature type="region of interest" description="Disordered" evidence="1">
    <location>
        <begin position="146"/>
        <end position="166"/>
    </location>
</feature>